<accession>A0A550JH93</accession>
<dbReference type="AlphaFoldDB" id="A0A550JH93"/>
<proteinExistence type="predicted"/>
<evidence type="ECO:0000313" key="2">
    <source>
        <dbReference type="Proteomes" id="UP000317155"/>
    </source>
</evidence>
<comment type="caution">
    <text evidence="1">The sequence shown here is derived from an EMBL/GenBank/DDBJ whole genome shotgun (WGS) entry which is preliminary data.</text>
</comment>
<dbReference type="PANTHER" id="PTHR34801:SF6">
    <property type="entry name" value="SLL1620 PROTEIN"/>
    <property type="match status" value="1"/>
</dbReference>
<dbReference type="PANTHER" id="PTHR34801">
    <property type="entry name" value="EXPRESSED PROTEIN"/>
    <property type="match status" value="1"/>
</dbReference>
<keyword evidence="2" id="KW-1185">Reference proteome</keyword>
<gene>
    <name evidence="1" type="ORF">FL622_05195</name>
</gene>
<dbReference type="InterPro" id="IPR010865">
    <property type="entry name" value="DUF1499"/>
</dbReference>
<dbReference type="OrthoDB" id="9793534at2"/>
<dbReference type="PIRSF" id="PIRSF026426">
    <property type="entry name" value="DUF1499"/>
    <property type="match status" value="1"/>
</dbReference>
<organism evidence="1 2">
    <name type="scientific">Trichloromonas acetexigens</name>
    <dbReference type="NCBI Taxonomy" id="38815"/>
    <lineage>
        <taxon>Bacteria</taxon>
        <taxon>Pseudomonadati</taxon>
        <taxon>Thermodesulfobacteriota</taxon>
        <taxon>Desulfuromonadia</taxon>
        <taxon>Desulfuromonadales</taxon>
        <taxon>Trichloromonadaceae</taxon>
        <taxon>Trichloromonas</taxon>
    </lineage>
</organism>
<dbReference type="Pfam" id="PF07386">
    <property type="entry name" value="DUF1499"/>
    <property type="match status" value="1"/>
</dbReference>
<dbReference type="PROSITE" id="PS51257">
    <property type="entry name" value="PROKAR_LIPOPROTEIN"/>
    <property type="match status" value="1"/>
</dbReference>
<reference evidence="1 2" key="1">
    <citation type="submission" date="2019-07" db="EMBL/GenBank/DDBJ databases">
        <title>Insights of Desulfuromonas acetexigens electromicrobiology.</title>
        <authorList>
            <person name="Katuri K."/>
            <person name="Sapireddy V."/>
            <person name="Shaw D.R."/>
            <person name="Saikaly P."/>
        </authorList>
    </citation>
    <scope>NUCLEOTIDE SEQUENCE [LARGE SCALE GENOMIC DNA]</scope>
    <source>
        <strain evidence="1 2">2873</strain>
    </source>
</reference>
<dbReference type="EMBL" id="VJVV01000003">
    <property type="protein sequence ID" value="TRO82585.1"/>
    <property type="molecule type" value="Genomic_DNA"/>
</dbReference>
<dbReference type="Proteomes" id="UP000317155">
    <property type="component" value="Unassembled WGS sequence"/>
</dbReference>
<name>A0A550JH93_9BACT</name>
<protein>
    <submittedName>
        <fullName evidence="1">DUF1499 domain-containing protein</fullName>
    </submittedName>
</protein>
<evidence type="ECO:0000313" key="1">
    <source>
        <dbReference type="EMBL" id="TRO82585.1"/>
    </source>
</evidence>
<sequence length="159" mass="18027">MDKRRIDWLKKLMVMGGFLGLTACVSGSADGPGLREGRLRPCPPKPNCVCSEMTDEAHLVPPVAVKAEDWPRIQELAHRAVEELGGRVERADEKYLWATFRSRIFRFVDDLELRFDEAEKVVHLRSAARLGYSDFGVNRKRVAALRKLLAEELRGPENP</sequence>